<accession>Q9XZR8</accession>
<evidence type="ECO:0000313" key="2">
    <source>
        <dbReference type="EMBL" id="CAB39734.1"/>
    </source>
</evidence>
<sequence length="588" mass="64322">LTLAVNSSVSASTGYTAAFITQGREPRLPKTMFDAQTLGTGQEAQSPIERAAKMREVLEIVRRNLERAAQDQARITICGGGSGSRLLGTKCGRRNATCPMPRTDLQRSWHRDTEGHIRWSSLYRRSSAGISSDAEKRTRTAHVADLKPWRGETGGQTRMRDKGSIAAVLDDTVASRPAWKSATAEGVLEQADVHIPFDVDAPTTPAAKRPGLKTRARFETAYYSELCEQRRSSNSTTSWKAHPADPRLLAAIRLERRPSTPCTNQGAGTTSRVRLPPVRLPFHPRRRIRPNLRRHQPYLELEPSSSEESRSPASSSGTERRTSLEGTRDEWPEEVAQLATQLEAKGSSRTARIIWVRGVNTASAGHAWDVASSPSATMLVVVGRRKVWAPATRPVAATGVTGGERGSGKSSCIGQRFRWSYAKTKRVLSLPFLNVTTPLTGLRTTPILTKVQQQPRKVMAWSHPGVLKGIQSPSAVKNITVPAPRDEVCQLKDLAILPAHLRRSHPGAAITRGVFAAAPGVWAEAAAGPSGPGASIRHQLGLEEWKLTLKIRKRKLKKNIIFTYQQRTELPAANGKQLVSSAALLTER</sequence>
<dbReference type="EMBL" id="AJ133521">
    <property type="protein sequence ID" value="CAB39734.1"/>
    <property type="molecule type" value="Genomic_DNA"/>
</dbReference>
<feature type="compositionally biased region" description="Low complexity" evidence="1">
    <location>
        <begin position="299"/>
        <end position="316"/>
    </location>
</feature>
<dbReference type="AlphaFoldDB" id="Q9XZR8"/>
<proteinExistence type="predicted"/>
<feature type="compositionally biased region" description="Polar residues" evidence="1">
    <location>
        <begin position="260"/>
        <end position="272"/>
    </location>
</feature>
<feature type="compositionally biased region" description="Basic and acidic residues" evidence="1">
    <location>
        <begin position="318"/>
        <end position="330"/>
    </location>
</feature>
<evidence type="ECO:0000313" key="3">
    <source>
        <dbReference type="FlyBase" id="FBgn0027839"/>
    </source>
</evidence>
<organism evidence="2">
    <name type="scientific">Drosophila buzzatii</name>
    <name type="common">Fruit fly</name>
    <dbReference type="NCBI Taxonomy" id="7264"/>
    <lineage>
        <taxon>Eukaryota</taxon>
        <taxon>Metazoa</taxon>
        <taxon>Ecdysozoa</taxon>
        <taxon>Arthropoda</taxon>
        <taxon>Hexapoda</taxon>
        <taxon>Insecta</taxon>
        <taxon>Pterygota</taxon>
        <taxon>Neoptera</taxon>
        <taxon>Endopterygota</taxon>
        <taxon>Diptera</taxon>
        <taxon>Brachycera</taxon>
        <taxon>Muscomorpha</taxon>
        <taxon>Ephydroidea</taxon>
        <taxon>Drosophilidae</taxon>
        <taxon>Drosophila</taxon>
    </lineage>
</organism>
<feature type="region of interest" description="Disordered" evidence="1">
    <location>
        <begin position="254"/>
        <end position="331"/>
    </location>
</feature>
<feature type="non-terminal residue" evidence="2">
    <location>
        <position position="1"/>
    </location>
</feature>
<feature type="compositionally biased region" description="Basic residues" evidence="1">
    <location>
        <begin position="282"/>
        <end position="296"/>
    </location>
</feature>
<reference evidence="2" key="1">
    <citation type="journal article" date="1999" name="Mol. Biol. Evol.">
        <title>The retrotransposon Osvaldo from Drosophila buzzatii displays all structural features of a functional retrovirus.</title>
        <authorList>
            <person name="Pantazidis A."/>
            <person name="Labrador M."/>
            <person name="Fontdevila A."/>
        </authorList>
    </citation>
    <scope>NUCLEOTIDE SEQUENCE</scope>
    <source>
        <strain evidence="2">BU 30/4</strain>
    </source>
</reference>
<dbReference type="FlyBase" id="FBgn0027839">
    <property type="gene designation" value="Dbuz\Osvaldo\env"/>
</dbReference>
<keyword evidence="2" id="KW-0946">Virion</keyword>
<name>Q9XZR8_DROBU</name>
<gene>
    <name evidence="2 3" type="primary">env</name>
</gene>
<protein>
    <submittedName>
        <fullName evidence="2">Envelope protein</fullName>
    </submittedName>
</protein>
<evidence type="ECO:0000256" key="1">
    <source>
        <dbReference type="SAM" id="MobiDB-lite"/>
    </source>
</evidence>
<keyword evidence="2" id="KW-0261">Viral envelope protein</keyword>